<evidence type="ECO:0000313" key="4">
    <source>
        <dbReference type="Proteomes" id="UP000729402"/>
    </source>
</evidence>
<organism evidence="3 4">
    <name type="scientific">Zizania palustris</name>
    <name type="common">Northern wild rice</name>
    <dbReference type="NCBI Taxonomy" id="103762"/>
    <lineage>
        <taxon>Eukaryota</taxon>
        <taxon>Viridiplantae</taxon>
        <taxon>Streptophyta</taxon>
        <taxon>Embryophyta</taxon>
        <taxon>Tracheophyta</taxon>
        <taxon>Spermatophyta</taxon>
        <taxon>Magnoliopsida</taxon>
        <taxon>Liliopsida</taxon>
        <taxon>Poales</taxon>
        <taxon>Poaceae</taxon>
        <taxon>BOP clade</taxon>
        <taxon>Oryzoideae</taxon>
        <taxon>Oryzeae</taxon>
        <taxon>Zizaniinae</taxon>
        <taxon>Zizania</taxon>
    </lineage>
</organism>
<dbReference type="Pfam" id="PF03372">
    <property type="entry name" value="Exo_endo_phos"/>
    <property type="match status" value="1"/>
</dbReference>
<dbReference type="InterPro" id="IPR051916">
    <property type="entry name" value="GPI-anchor_lipid_remodeler"/>
</dbReference>
<dbReference type="OrthoDB" id="200415at2759"/>
<reference evidence="3" key="2">
    <citation type="submission" date="2021-02" db="EMBL/GenBank/DDBJ databases">
        <authorList>
            <person name="Kimball J.A."/>
            <person name="Haas M.W."/>
            <person name="Macchietto M."/>
            <person name="Kono T."/>
            <person name="Duquette J."/>
            <person name="Shao M."/>
        </authorList>
    </citation>
    <scope>NUCLEOTIDE SEQUENCE</scope>
    <source>
        <tissue evidence="3">Fresh leaf tissue</tissue>
    </source>
</reference>
<dbReference type="FunFam" id="3.60.10.10:FF:000045">
    <property type="entry name" value="Endonuclease/exonuclease/phosphatase family protein"/>
    <property type="match status" value="1"/>
</dbReference>
<dbReference type="PANTHER" id="PTHR14859:SF0">
    <property type="entry name" value="ENDONUCLEASE_EXONUCLEASE_PHOSPHATASE FAMILY PROTEIN, EXPRESSED"/>
    <property type="match status" value="1"/>
</dbReference>
<dbReference type="PANTHER" id="PTHR14859">
    <property type="entry name" value="CALCOFLUOR WHITE HYPERSENSITIVE PROTEIN PRECURSOR"/>
    <property type="match status" value="1"/>
</dbReference>
<feature type="domain" description="Endonuclease/exonuclease/phosphatase" evidence="2">
    <location>
        <begin position="168"/>
        <end position="407"/>
    </location>
</feature>
<dbReference type="InterPro" id="IPR005135">
    <property type="entry name" value="Endo/exonuclease/phosphatase"/>
</dbReference>
<dbReference type="EMBL" id="JAAALK010000079">
    <property type="protein sequence ID" value="KAG8097395.1"/>
    <property type="molecule type" value="Genomic_DNA"/>
</dbReference>
<name>A0A8J5WWF8_ZIZPA</name>
<gene>
    <name evidence="3" type="ORF">GUJ93_ZPchr0013g33866</name>
</gene>
<protein>
    <recommendedName>
        <fullName evidence="2">Endonuclease/exonuclease/phosphatase domain-containing protein</fullName>
    </recommendedName>
</protein>
<dbReference type="AlphaFoldDB" id="A0A8J5WWF8"/>
<proteinExistence type="predicted"/>
<reference evidence="3" key="1">
    <citation type="journal article" date="2021" name="bioRxiv">
        <title>Whole Genome Assembly and Annotation of Northern Wild Rice, Zizania palustris L., Supports a Whole Genome Duplication in the Zizania Genus.</title>
        <authorList>
            <person name="Haas M."/>
            <person name="Kono T."/>
            <person name="Macchietto M."/>
            <person name="Millas R."/>
            <person name="McGilp L."/>
            <person name="Shao M."/>
            <person name="Duquette J."/>
            <person name="Hirsch C.N."/>
            <person name="Kimball J."/>
        </authorList>
    </citation>
    <scope>NUCLEOTIDE SEQUENCE</scope>
    <source>
        <tissue evidence="3">Fresh leaf tissue</tissue>
    </source>
</reference>
<comment type="caution">
    <text evidence="3">The sequence shown here is derived from an EMBL/GenBank/DDBJ whole genome shotgun (WGS) entry which is preliminary data.</text>
</comment>
<accession>A0A8J5WWF8</accession>
<dbReference type="GO" id="GO:0005783">
    <property type="term" value="C:endoplasmic reticulum"/>
    <property type="evidence" value="ECO:0007669"/>
    <property type="project" value="TreeGrafter"/>
</dbReference>
<sequence>MASTVKRVLRRFLDGLRSLLPRCSKAPRVVVTHRSAGGKERSATPAAGPAATVTIRVATFNAAMFSMAPAVPPPPPPRAHDEVGCSWRSSPASGSALARRPKKGILKARCPAPASPAGNRRRRVSINLPDDATTSQRSGTHPMTMPSTINGGGGGSWKGKSVAGAVCEKQQRRSVAEVLREVGADMVAMHNVRADEERGMRPLSELAEVLGMRYVFAESWAPEYGNAVLSRWPIKRWKAHRLADHSDFRNVLRATIDVPGAGEVNFHCTHLDHLDESLRMKQVNSILRYADGHHILAGGLNALDVTDYSADRWAGIAKYYEEIGKPAPKAEVMRHLKAKHYVDAKDFAGEGGEAVVVVAKGQDVQGTCKYGTRVDYILASSTTSPNSPYKFVPGSYAVVSSKGTSDHHIVKADVTVAAADADGGGGRCRRRRVVRMTSTNGPVKGIWASSAR</sequence>
<evidence type="ECO:0000313" key="3">
    <source>
        <dbReference type="EMBL" id="KAG8097395.1"/>
    </source>
</evidence>
<feature type="compositionally biased region" description="Polar residues" evidence="1">
    <location>
        <begin position="132"/>
        <end position="149"/>
    </location>
</feature>
<dbReference type="Proteomes" id="UP000729402">
    <property type="component" value="Unassembled WGS sequence"/>
</dbReference>
<dbReference type="GO" id="GO:0006506">
    <property type="term" value="P:GPI anchor biosynthetic process"/>
    <property type="evidence" value="ECO:0007669"/>
    <property type="project" value="TreeGrafter"/>
</dbReference>
<dbReference type="GO" id="GO:0016020">
    <property type="term" value="C:membrane"/>
    <property type="evidence" value="ECO:0007669"/>
    <property type="project" value="GOC"/>
</dbReference>
<feature type="region of interest" description="Disordered" evidence="1">
    <location>
        <begin position="72"/>
        <end position="157"/>
    </location>
</feature>
<evidence type="ECO:0000256" key="1">
    <source>
        <dbReference type="SAM" id="MobiDB-lite"/>
    </source>
</evidence>
<evidence type="ECO:0000259" key="2">
    <source>
        <dbReference type="Pfam" id="PF03372"/>
    </source>
</evidence>
<dbReference type="GO" id="GO:0003824">
    <property type="term" value="F:catalytic activity"/>
    <property type="evidence" value="ECO:0007669"/>
    <property type="project" value="InterPro"/>
</dbReference>
<keyword evidence="4" id="KW-1185">Reference proteome</keyword>